<dbReference type="PRINTS" id="PR00368">
    <property type="entry name" value="FADPNR"/>
</dbReference>
<evidence type="ECO:0000256" key="4">
    <source>
        <dbReference type="ARBA" id="ARBA00010429"/>
    </source>
</evidence>
<evidence type="ECO:0000256" key="8">
    <source>
        <dbReference type="ARBA" id="ARBA00023004"/>
    </source>
</evidence>
<keyword evidence="8" id="KW-0408">Iron</keyword>
<evidence type="ECO:0000256" key="3">
    <source>
        <dbReference type="ARBA" id="ARBA00005096"/>
    </source>
</evidence>
<gene>
    <name evidence="13" type="ORF">ACFSDA_01910</name>
</gene>
<dbReference type="Gene3D" id="3.50.50.60">
    <property type="entry name" value="FAD/NAD(P)-binding domain"/>
    <property type="match status" value="2"/>
</dbReference>
<evidence type="ECO:0000256" key="9">
    <source>
        <dbReference type="ARBA" id="ARBA00023014"/>
    </source>
</evidence>
<name>A0ABW4PUJ1_9MICO</name>
<dbReference type="PRINTS" id="PR00411">
    <property type="entry name" value="PNDRDTASEI"/>
</dbReference>
<protein>
    <submittedName>
        <fullName evidence="13">FAD-dependent oxidoreductase</fullName>
    </submittedName>
</protein>
<evidence type="ECO:0000256" key="1">
    <source>
        <dbReference type="ARBA" id="ARBA00001929"/>
    </source>
</evidence>
<dbReference type="InterPro" id="IPR023753">
    <property type="entry name" value="FAD/NAD-binding_dom"/>
</dbReference>
<evidence type="ECO:0000256" key="10">
    <source>
        <dbReference type="SAM" id="MobiDB-lite"/>
    </source>
</evidence>
<keyword evidence="5" id="KW-0349">Heme</keyword>
<comment type="pathway">
    <text evidence="3">Nitrogen metabolism; nitrate reduction (assimilation).</text>
</comment>
<comment type="caution">
    <text evidence="13">The sequence shown here is derived from an EMBL/GenBank/DDBJ whole genome shotgun (WGS) entry which is preliminary data.</text>
</comment>
<keyword evidence="9" id="KW-0411">Iron-sulfur</keyword>
<sequence length="492" mass="50608">MRIVVIGHGMVGSRVAADLAAADPGARLTVLGQEDHDPYNRVQLSSVVAGKADPAALALEQVGPERARVLRGVRAVRIDRASHLVHDELGEAHPYDRLVLATGSAARIPDVPGLRAPGGAAEESPLVDGVSPLKDLDDAERILRRCDGGGEVVVLGAGVLGIEVATGLAGRGARVTLVHHRERLMERQLDRDASEIVHGALETLGITVVTSASATGVDAPEGRLETVHLSDGSARPADLLVLCTGTVPQTALAEAAGLECGAGVLVGEDLTCPGDPDVFAIGDCAQPPEGASGLVAQGWEQARRLVESWRPREEESRAPGPPRGTGGDLVRVKAVGLALVTMGRIERPGPGLHAPRSVRLADPSGGRFTEVVVHEGRLVAATIVGDEDAAAELSAAFTLRTPVPRDPVHLLARPLAARAAAPAASAADMAEDDVLCQCNGVTKGTVCAAVAGGCGSTAEVSRATRAGTGCGTCRSRIQELLDASRDREPAPV</sequence>
<feature type="domain" description="FAD/NAD(P)-binding" evidence="12">
    <location>
        <begin position="1"/>
        <end position="294"/>
    </location>
</feature>
<evidence type="ECO:0000256" key="5">
    <source>
        <dbReference type="ARBA" id="ARBA00022617"/>
    </source>
</evidence>
<evidence type="ECO:0000259" key="11">
    <source>
        <dbReference type="Pfam" id="PF04324"/>
    </source>
</evidence>
<dbReference type="PANTHER" id="PTHR43809:SF1">
    <property type="entry name" value="NITRITE REDUCTASE (NADH) LARGE SUBUNIT"/>
    <property type="match status" value="1"/>
</dbReference>
<feature type="region of interest" description="Disordered" evidence="10">
    <location>
        <begin position="308"/>
        <end position="327"/>
    </location>
</feature>
<feature type="domain" description="BFD-like [2Fe-2S]-binding" evidence="11">
    <location>
        <begin position="435"/>
        <end position="482"/>
    </location>
</feature>
<evidence type="ECO:0000313" key="13">
    <source>
        <dbReference type="EMBL" id="MFD1833820.1"/>
    </source>
</evidence>
<dbReference type="SUPFAM" id="SSF51905">
    <property type="entry name" value="FAD/NAD(P)-binding domain"/>
    <property type="match status" value="2"/>
</dbReference>
<evidence type="ECO:0000256" key="2">
    <source>
        <dbReference type="ARBA" id="ARBA00001966"/>
    </source>
</evidence>
<comment type="cofactor">
    <cofactor evidence="1">
        <name>siroheme</name>
        <dbReference type="ChEBI" id="CHEBI:60052"/>
    </cofactor>
</comment>
<dbReference type="RefSeq" id="WP_377827226.1">
    <property type="nucleotide sequence ID" value="NZ_JBHUFL010000001.1"/>
</dbReference>
<dbReference type="InterPro" id="IPR052034">
    <property type="entry name" value="NasD-like"/>
</dbReference>
<proteinExistence type="inferred from homology"/>
<keyword evidence="6" id="KW-0479">Metal-binding</keyword>
<keyword evidence="7" id="KW-0560">Oxidoreductase</keyword>
<feature type="compositionally biased region" description="Basic and acidic residues" evidence="10">
    <location>
        <begin position="308"/>
        <end position="317"/>
    </location>
</feature>
<evidence type="ECO:0000256" key="6">
    <source>
        <dbReference type="ARBA" id="ARBA00022723"/>
    </source>
</evidence>
<dbReference type="EMBL" id="JBHUFL010000001">
    <property type="protein sequence ID" value="MFD1833820.1"/>
    <property type="molecule type" value="Genomic_DNA"/>
</dbReference>
<evidence type="ECO:0000259" key="12">
    <source>
        <dbReference type="Pfam" id="PF07992"/>
    </source>
</evidence>
<dbReference type="InterPro" id="IPR036188">
    <property type="entry name" value="FAD/NAD-bd_sf"/>
</dbReference>
<reference evidence="14" key="1">
    <citation type="journal article" date="2019" name="Int. J. Syst. Evol. Microbiol.">
        <title>The Global Catalogue of Microorganisms (GCM) 10K type strain sequencing project: providing services to taxonomists for standard genome sequencing and annotation.</title>
        <authorList>
            <consortium name="The Broad Institute Genomics Platform"/>
            <consortium name="The Broad Institute Genome Sequencing Center for Infectious Disease"/>
            <person name="Wu L."/>
            <person name="Ma J."/>
        </authorList>
    </citation>
    <scope>NUCLEOTIDE SEQUENCE [LARGE SCALE GENOMIC DNA]</scope>
    <source>
        <strain evidence="14">JCM 11650</strain>
    </source>
</reference>
<comment type="cofactor">
    <cofactor evidence="2">
        <name>[4Fe-4S] cluster</name>
        <dbReference type="ChEBI" id="CHEBI:49883"/>
    </cofactor>
</comment>
<dbReference type="Pfam" id="PF07992">
    <property type="entry name" value="Pyr_redox_2"/>
    <property type="match status" value="1"/>
</dbReference>
<dbReference type="Gene3D" id="1.10.10.1100">
    <property type="entry name" value="BFD-like [2Fe-2S]-binding domain"/>
    <property type="match status" value="1"/>
</dbReference>
<dbReference type="PANTHER" id="PTHR43809">
    <property type="entry name" value="NITRITE REDUCTASE (NADH) LARGE SUBUNIT"/>
    <property type="match status" value="1"/>
</dbReference>
<dbReference type="Pfam" id="PF04324">
    <property type="entry name" value="Fer2_BFD"/>
    <property type="match status" value="1"/>
</dbReference>
<evidence type="ECO:0000313" key="14">
    <source>
        <dbReference type="Proteomes" id="UP001597280"/>
    </source>
</evidence>
<keyword evidence="14" id="KW-1185">Reference proteome</keyword>
<organism evidence="13 14">
    <name type="scientific">Brachybacterium rhamnosum</name>
    <dbReference type="NCBI Taxonomy" id="173361"/>
    <lineage>
        <taxon>Bacteria</taxon>
        <taxon>Bacillati</taxon>
        <taxon>Actinomycetota</taxon>
        <taxon>Actinomycetes</taxon>
        <taxon>Micrococcales</taxon>
        <taxon>Dermabacteraceae</taxon>
        <taxon>Brachybacterium</taxon>
    </lineage>
</organism>
<dbReference type="Proteomes" id="UP001597280">
    <property type="component" value="Unassembled WGS sequence"/>
</dbReference>
<dbReference type="InterPro" id="IPR041854">
    <property type="entry name" value="BFD-like_2Fe2S-bd_dom_sf"/>
</dbReference>
<evidence type="ECO:0000256" key="7">
    <source>
        <dbReference type="ARBA" id="ARBA00023002"/>
    </source>
</evidence>
<comment type="similarity">
    <text evidence="4">Belongs to the nitrite and sulfite reductase 4Fe-4S domain family.</text>
</comment>
<accession>A0ABW4PUJ1</accession>
<dbReference type="InterPro" id="IPR007419">
    <property type="entry name" value="BFD-like_2Fe2S-bd_dom"/>
</dbReference>